<proteinExistence type="predicted"/>
<name>A0A9J6FM52_HAELO</name>
<comment type="caution">
    <text evidence="1">The sequence shown here is derived from an EMBL/GenBank/DDBJ whole genome shotgun (WGS) entry which is preliminary data.</text>
</comment>
<keyword evidence="2" id="KW-1185">Reference proteome</keyword>
<dbReference type="EMBL" id="JABSTR010000004">
    <property type="protein sequence ID" value="KAH9367286.1"/>
    <property type="molecule type" value="Genomic_DNA"/>
</dbReference>
<organism evidence="1 2">
    <name type="scientific">Haemaphysalis longicornis</name>
    <name type="common">Bush tick</name>
    <dbReference type="NCBI Taxonomy" id="44386"/>
    <lineage>
        <taxon>Eukaryota</taxon>
        <taxon>Metazoa</taxon>
        <taxon>Ecdysozoa</taxon>
        <taxon>Arthropoda</taxon>
        <taxon>Chelicerata</taxon>
        <taxon>Arachnida</taxon>
        <taxon>Acari</taxon>
        <taxon>Parasitiformes</taxon>
        <taxon>Ixodida</taxon>
        <taxon>Ixodoidea</taxon>
        <taxon>Ixodidae</taxon>
        <taxon>Haemaphysalinae</taxon>
        <taxon>Haemaphysalis</taxon>
    </lineage>
</organism>
<dbReference type="OrthoDB" id="6494660at2759"/>
<reference evidence="1 2" key="1">
    <citation type="journal article" date="2020" name="Cell">
        <title>Large-Scale Comparative Analyses of Tick Genomes Elucidate Their Genetic Diversity and Vector Capacities.</title>
        <authorList>
            <consortium name="Tick Genome and Microbiome Consortium (TIGMIC)"/>
            <person name="Jia N."/>
            <person name="Wang J."/>
            <person name="Shi W."/>
            <person name="Du L."/>
            <person name="Sun Y."/>
            <person name="Zhan W."/>
            <person name="Jiang J.F."/>
            <person name="Wang Q."/>
            <person name="Zhang B."/>
            <person name="Ji P."/>
            <person name="Bell-Sakyi L."/>
            <person name="Cui X.M."/>
            <person name="Yuan T.T."/>
            <person name="Jiang B.G."/>
            <person name="Yang W.F."/>
            <person name="Lam T.T."/>
            <person name="Chang Q.C."/>
            <person name="Ding S.J."/>
            <person name="Wang X.J."/>
            <person name="Zhu J.G."/>
            <person name="Ruan X.D."/>
            <person name="Zhao L."/>
            <person name="Wei J.T."/>
            <person name="Ye R.Z."/>
            <person name="Que T.C."/>
            <person name="Du C.H."/>
            <person name="Zhou Y.H."/>
            <person name="Cheng J.X."/>
            <person name="Dai P.F."/>
            <person name="Guo W.B."/>
            <person name="Han X.H."/>
            <person name="Huang E.J."/>
            <person name="Li L.F."/>
            <person name="Wei W."/>
            <person name="Gao Y.C."/>
            <person name="Liu J.Z."/>
            <person name="Shao H.Z."/>
            <person name="Wang X."/>
            <person name="Wang C.C."/>
            <person name="Yang T.C."/>
            <person name="Huo Q.B."/>
            <person name="Li W."/>
            <person name="Chen H.Y."/>
            <person name="Chen S.E."/>
            <person name="Zhou L.G."/>
            <person name="Ni X.B."/>
            <person name="Tian J.H."/>
            <person name="Sheng Y."/>
            <person name="Liu T."/>
            <person name="Pan Y.S."/>
            <person name="Xia L.Y."/>
            <person name="Li J."/>
            <person name="Zhao F."/>
            <person name="Cao W.C."/>
        </authorList>
    </citation>
    <scope>NUCLEOTIDE SEQUENCE [LARGE SCALE GENOMIC DNA]</scope>
    <source>
        <strain evidence="1">HaeL-2018</strain>
    </source>
</reference>
<protein>
    <submittedName>
        <fullName evidence="1">Uncharacterized protein</fullName>
    </submittedName>
</protein>
<sequence length="263" mass="30183">MNSLLLKDEEFVKEVTKKIRNLEQDTCDYASKWENFKADIKMTAFERSTALNYGKRRKVLLRGNLETLSALELQSPGLFKEDIKTLKHQLEAIEQEKYHGAIVRARAEKFMRGKDELRQLVIAAAGRGLSVSSDEYRILLPPLPTENSALNTVFLHCDVSGRPYRINDFEDEMERLGVIQDVASIGAYQMNYVWAVSTHSAAAKHRLVAAKELRIKGKKCLVLDPNDGEIRIKIHWLLYQHSDDVVRRALEPFGKVDRIKRET</sequence>
<evidence type="ECO:0000313" key="2">
    <source>
        <dbReference type="Proteomes" id="UP000821853"/>
    </source>
</evidence>
<dbReference type="AlphaFoldDB" id="A0A9J6FM52"/>
<evidence type="ECO:0000313" key="1">
    <source>
        <dbReference type="EMBL" id="KAH9367286.1"/>
    </source>
</evidence>
<accession>A0A9J6FM52</accession>
<gene>
    <name evidence="1" type="ORF">HPB48_017215</name>
</gene>
<dbReference type="Proteomes" id="UP000821853">
    <property type="component" value="Chromosome 2"/>
</dbReference>
<dbReference type="VEuPathDB" id="VectorBase:HLOH_064450"/>